<gene>
    <name evidence="1" type="ORF">PVAP13_6NG331750</name>
</gene>
<organism evidence="1 2">
    <name type="scientific">Panicum virgatum</name>
    <name type="common">Blackwell switchgrass</name>
    <dbReference type="NCBI Taxonomy" id="38727"/>
    <lineage>
        <taxon>Eukaryota</taxon>
        <taxon>Viridiplantae</taxon>
        <taxon>Streptophyta</taxon>
        <taxon>Embryophyta</taxon>
        <taxon>Tracheophyta</taxon>
        <taxon>Spermatophyta</taxon>
        <taxon>Magnoliopsida</taxon>
        <taxon>Liliopsida</taxon>
        <taxon>Poales</taxon>
        <taxon>Poaceae</taxon>
        <taxon>PACMAD clade</taxon>
        <taxon>Panicoideae</taxon>
        <taxon>Panicodae</taxon>
        <taxon>Paniceae</taxon>
        <taxon>Panicinae</taxon>
        <taxon>Panicum</taxon>
        <taxon>Panicum sect. Hiantes</taxon>
    </lineage>
</organism>
<reference evidence="1" key="1">
    <citation type="submission" date="2020-05" db="EMBL/GenBank/DDBJ databases">
        <title>WGS assembly of Panicum virgatum.</title>
        <authorList>
            <person name="Lovell J.T."/>
            <person name="Jenkins J."/>
            <person name="Shu S."/>
            <person name="Juenger T.E."/>
            <person name="Schmutz J."/>
        </authorList>
    </citation>
    <scope>NUCLEOTIDE SEQUENCE</scope>
    <source>
        <strain evidence="1">AP13</strain>
    </source>
</reference>
<dbReference type="EMBL" id="CM029048">
    <property type="protein sequence ID" value="KAG2580293.1"/>
    <property type="molecule type" value="Genomic_DNA"/>
</dbReference>
<evidence type="ECO:0000313" key="1">
    <source>
        <dbReference type="EMBL" id="KAG2580293.1"/>
    </source>
</evidence>
<accession>A0A8T0R5Q6</accession>
<protein>
    <submittedName>
        <fullName evidence="1">Uncharacterized protein</fullName>
    </submittedName>
</protein>
<proteinExistence type="predicted"/>
<keyword evidence="2" id="KW-1185">Reference proteome</keyword>
<name>A0A8T0R5Q6_PANVG</name>
<dbReference type="Proteomes" id="UP000823388">
    <property type="component" value="Chromosome 6N"/>
</dbReference>
<comment type="caution">
    <text evidence="1">The sequence shown here is derived from an EMBL/GenBank/DDBJ whole genome shotgun (WGS) entry which is preliminary data.</text>
</comment>
<sequence length="145" mass="15998">MICMGSCDRVGSERCSQEPRCSCQSTRIQPCTSHLWAAQVSNIHIMLYVSGHHCLFISHLTAFVCIFVTYTCSNVWEAVYVQYLMGVNGVIVDRVEEISNAVAGFSKPDFSGGGAGADGAKHQAFSQQQLGFLLRLIPELIEQRH</sequence>
<dbReference type="AlphaFoldDB" id="A0A8T0R5Q6"/>
<evidence type="ECO:0000313" key="2">
    <source>
        <dbReference type="Proteomes" id="UP000823388"/>
    </source>
</evidence>